<dbReference type="Gene3D" id="3.40.50.150">
    <property type="entry name" value="Vaccinia Virus protein VP39"/>
    <property type="match status" value="1"/>
</dbReference>
<dbReference type="PROSITE" id="PS51682">
    <property type="entry name" value="SAM_OMT_I"/>
    <property type="match status" value="1"/>
</dbReference>
<evidence type="ECO:0000313" key="4">
    <source>
        <dbReference type="EMBL" id="KHS46130.1"/>
    </source>
</evidence>
<dbReference type="GO" id="GO:0032259">
    <property type="term" value="P:methylation"/>
    <property type="evidence" value="ECO:0007669"/>
    <property type="project" value="UniProtKB-KW"/>
</dbReference>
<dbReference type="Pfam" id="PF01596">
    <property type="entry name" value="Methyltransf_3"/>
    <property type="match status" value="1"/>
</dbReference>
<keyword evidence="2 4" id="KW-0808">Transferase</keyword>
<dbReference type="EMBL" id="JRVC01000010">
    <property type="protein sequence ID" value="KHS46130.1"/>
    <property type="molecule type" value="Genomic_DNA"/>
</dbReference>
<dbReference type="InterPro" id="IPR002935">
    <property type="entry name" value="SAM_O-MeTrfase"/>
</dbReference>
<proteinExistence type="predicted"/>
<dbReference type="InterPro" id="IPR029063">
    <property type="entry name" value="SAM-dependent_MTases_sf"/>
</dbReference>
<evidence type="ECO:0000256" key="3">
    <source>
        <dbReference type="ARBA" id="ARBA00022691"/>
    </source>
</evidence>
<organism evidence="4 5">
    <name type="scientific">Novosphingobium subterraneum</name>
    <dbReference type="NCBI Taxonomy" id="48936"/>
    <lineage>
        <taxon>Bacteria</taxon>
        <taxon>Pseudomonadati</taxon>
        <taxon>Pseudomonadota</taxon>
        <taxon>Alphaproteobacteria</taxon>
        <taxon>Sphingomonadales</taxon>
        <taxon>Sphingomonadaceae</taxon>
        <taxon>Novosphingobium</taxon>
    </lineage>
</organism>
<sequence length="214" mass="24251">MIFADPRVARVFDRYRDRARDDGDRMKTLGLAGFAVRDEFLLPVGEDAGRFMHSLILARRPARILELGTSYGYSTLFLADAAAQIGALVVTCELADYKQTYAREQLAEAGLDHFVEFRCGDALDCLQDDEGLWDFVLLDIWKELYLPCFEAFYPKLSDEGVIVSDNMIEPEFDRPSVRQYRNAVRCKPDLQSVLLPIGSGIDLTVRWSADNPKL</sequence>
<keyword evidence="3" id="KW-0949">S-adenosyl-L-methionine</keyword>
<protein>
    <submittedName>
        <fullName evidence="4">Putative methyltransferase</fullName>
    </submittedName>
</protein>
<dbReference type="PANTHER" id="PTHR43167:SF1">
    <property type="entry name" value="PUTATIVE (AFU_ORTHOLOGUE AFUA_6G01830)-RELATED"/>
    <property type="match status" value="1"/>
</dbReference>
<comment type="caution">
    <text evidence="4">The sequence shown here is derived from an EMBL/GenBank/DDBJ whole genome shotgun (WGS) entry which is preliminary data.</text>
</comment>
<dbReference type="Proteomes" id="UP000031338">
    <property type="component" value="Unassembled WGS sequence"/>
</dbReference>
<dbReference type="GO" id="GO:0008171">
    <property type="term" value="F:O-methyltransferase activity"/>
    <property type="evidence" value="ECO:0007669"/>
    <property type="project" value="InterPro"/>
</dbReference>
<accession>A0A0B9A9W9</accession>
<dbReference type="PANTHER" id="PTHR43167">
    <property type="entry name" value="PUTATIVE (AFU_ORTHOLOGUE AFUA_6G01830)-RELATED"/>
    <property type="match status" value="1"/>
</dbReference>
<gene>
    <name evidence="4" type="ORF">NJ75_02391</name>
</gene>
<dbReference type="STRING" id="48936.NJ75_02391"/>
<dbReference type="PATRIC" id="fig|48936.3.peg.2402"/>
<dbReference type="SUPFAM" id="SSF53335">
    <property type="entry name" value="S-adenosyl-L-methionine-dependent methyltransferases"/>
    <property type="match status" value="1"/>
</dbReference>
<evidence type="ECO:0000256" key="2">
    <source>
        <dbReference type="ARBA" id="ARBA00022679"/>
    </source>
</evidence>
<name>A0A0B9A9W9_9SPHN</name>
<evidence type="ECO:0000313" key="5">
    <source>
        <dbReference type="Proteomes" id="UP000031338"/>
    </source>
</evidence>
<dbReference type="CDD" id="cd02440">
    <property type="entry name" value="AdoMet_MTases"/>
    <property type="match status" value="1"/>
</dbReference>
<reference evidence="4 5" key="1">
    <citation type="submission" date="2014-10" db="EMBL/GenBank/DDBJ databases">
        <title>Draft genome sequence of Novosphingobium subterraneum DSM 12447.</title>
        <authorList>
            <person name="Gan H.M."/>
            <person name="Gan H.Y."/>
            <person name="Savka M.A."/>
        </authorList>
    </citation>
    <scope>NUCLEOTIDE SEQUENCE [LARGE SCALE GENOMIC DNA]</scope>
    <source>
        <strain evidence="4 5">DSM 12447</strain>
    </source>
</reference>
<evidence type="ECO:0000256" key="1">
    <source>
        <dbReference type="ARBA" id="ARBA00022603"/>
    </source>
</evidence>
<keyword evidence="5" id="KW-1185">Reference proteome</keyword>
<dbReference type="AlphaFoldDB" id="A0A0B9A9W9"/>
<keyword evidence="1 4" id="KW-0489">Methyltransferase</keyword>
<dbReference type="RefSeq" id="WP_039334639.1">
    <property type="nucleotide sequence ID" value="NZ_JBNNWK010000009.1"/>
</dbReference>